<dbReference type="OrthoDB" id="9803476at2"/>
<gene>
    <name evidence="1" type="ORF">Mrose_01619</name>
</gene>
<comment type="caution">
    <text evidence="1">The sequence shown here is derived from an EMBL/GenBank/DDBJ whole genome shotgun (WGS) entry which is preliminary data.</text>
</comment>
<dbReference type="Gene3D" id="3.30.530.20">
    <property type="match status" value="1"/>
</dbReference>
<name>A0A399EW60_9DEIN</name>
<evidence type="ECO:0000313" key="2">
    <source>
        <dbReference type="Proteomes" id="UP000265341"/>
    </source>
</evidence>
<dbReference type="EMBL" id="QWLA01000026">
    <property type="protein sequence ID" value="RIH86772.1"/>
    <property type="molecule type" value="Genomic_DNA"/>
</dbReference>
<reference evidence="1 2" key="1">
    <citation type="submission" date="2018-08" db="EMBL/GenBank/DDBJ databases">
        <title>Meiothermus roseus NBRC 110900 genome sequencing project.</title>
        <authorList>
            <person name="Da Costa M.S."/>
            <person name="Albuquerque L."/>
            <person name="Raposo P."/>
            <person name="Froufe H.J.C."/>
            <person name="Barroso C.S."/>
            <person name="Egas C."/>
        </authorList>
    </citation>
    <scope>NUCLEOTIDE SEQUENCE [LARGE SCALE GENOMIC DNA]</scope>
    <source>
        <strain evidence="1 2">NBRC 110900</strain>
    </source>
</reference>
<evidence type="ECO:0000313" key="1">
    <source>
        <dbReference type="EMBL" id="RIH86772.1"/>
    </source>
</evidence>
<proteinExistence type="predicted"/>
<protein>
    <recommendedName>
        <fullName evidence="3">Polyketide cyclase / dehydrase and lipid transport</fullName>
    </recommendedName>
</protein>
<evidence type="ECO:0008006" key="3">
    <source>
        <dbReference type="Google" id="ProtNLM"/>
    </source>
</evidence>
<organism evidence="1 2">
    <name type="scientific">Calidithermus roseus</name>
    <dbReference type="NCBI Taxonomy" id="1644118"/>
    <lineage>
        <taxon>Bacteria</taxon>
        <taxon>Thermotogati</taxon>
        <taxon>Deinococcota</taxon>
        <taxon>Deinococci</taxon>
        <taxon>Thermales</taxon>
        <taxon>Thermaceae</taxon>
        <taxon>Calidithermus</taxon>
    </lineage>
</organism>
<dbReference type="Proteomes" id="UP000265341">
    <property type="component" value="Unassembled WGS sequence"/>
</dbReference>
<dbReference type="AlphaFoldDB" id="A0A399EW60"/>
<dbReference type="SUPFAM" id="SSF55961">
    <property type="entry name" value="Bet v1-like"/>
    <property type="match status" value="1"/>
</dbReference>
<keyword evidence="2" id="KW-1185">Reference proteome</keyword>
<sequence>MTDVALVHTEARLTIARSPAEVWAVLSDFHRAPLWIKNTLLKLEGELREGAELYFSFPKHPRFPGRLTRLRPLEEFGISFATRDFVFTLRELSPNQTEVCVSLQTPVYPRFGPEQTERGNLKICQAMLRQLQGVVEEEKHV</sequence>
<accession>A0A399EW60</accession>
<dbReference type="InterPro" id="IPR023393">
    <property type="entry name" value="START-like_dom_sf"/>
</dbReference>
<dbReference type="RefSeq" id="WP_119277230.1">
    <property type="nucleotide sequence ID" value="NZ_QWLA01000026.1"/>
</dbReference>